<sequence length="337" mass="38067">MIFKPSPLSRITVDDQELVPDKKSCRKIGPCGVGKKALYLNSFFIDRKYYVPFQAIQRVFKRVAMSQGGFSGKGMFASMAYLVVEFDHGKQKQCNFKHESEVDDLLALLAREQPQIKRVSAQAEQRLAAREAQRAEEERSRPTLSAAAQQEVDELQRAIDYLEQKPELSDQLSKSAKRKRAYQCTSPSYRWAAMAITILGLAALAYGIFSFLHHGTFAIYFTLFGLAAIFTFAGFSVLPTAKNNKKSVLQYDEQAQQHMEAYLSKYPAFPVPVRYAHPIVLKRMQRVIIQGRAQTAQQALEIVKADLKALNADVQVSQEEHDEVVAIKPMFLNAAYE</sequence>
<reference evidence="4 5" key="1">
    <citation type="submission" date="2021-06" db="EMBL/GenBank/DDBJ databases">
        <authorList>
            <person name="Sun Q."/>
            <person name="Li D."/>
        </authorList>
    </citation>
    <scope>NUCLEOTIDE SEQUENCE [LARGE SCALE GENOMIC DNA]</scope>
    <source>
        <strain evidence="4 5">MSJd-7</strain>
    </source>
</reference>
<proteinExistence type="predicted"/>
<evidence type="ECO:0000256" key="2">
    <source>
        <dbReference type="SAM" id="MobiDB-lite"/>
    </source>
</evidence>
<evidence type="ECO:0000256" key="1">
    <source>
        <dbReference type="SAM" id="Coils"/>
    </source>
</evidence>
<comment type="caution">
    <text evidence="4">The sequence shown here is derived from an EMBL/GenBank/DDBJ whole genome shotgun (WGS) entry which is preliminary data.</text>
</comment>
<keyword evidence="5" id="KW-1185">Reference proteome</keyword>
<keyword evidence="1" id="KW-0175">Coiled coil</keyword>
<name>A0ABS6ENU2_9FIRM</name>
<gene>
    <name evidence="4" type="ORF">KQI75_01665</name>
</gene>
<feature type="coiled-coil region" evidence="1">
    <location>
        <begin position="293"/>
        <end position="320"/>
    </location>
</feature>
<accession>A0ABS6ENU2</accession>
<keyword evidence="3" id="KW-1133">Transmembrane helix</keyword>
<protein>
    <submittedName>
        <fullName evidence="4">ATPase P</fullName>
    </submittedName>
</protein>
<evidence type="ECO:0000256" key="3">
    <source>
        <dbReference type="SAM" id="Phobius"/>
    </source>
</evidence>
<keyword evidence="3" id="KW-0472">Membrane</keyword>
<evidence type="ECO:0000313" key="4">
    <source>
        <dbReference type="EMBL" id="MBU5489346.1"/>
    </source>
</evidence>
<dbReference type="Proteomes" id="UP000783588">
    <property type="component" value="Unassembled WGS sequence"/>
</dbReference>
<feature type="transmembrane region" description="Helical" evidence="3">
    <location>
        <begin position="217"/>
        <end position="238"/>
    </location>
</feature>
<feature type="region of interest" description="Disordered" evidence="2">
    <location>
        <begin position="128"/>
        <end position="148"/>
    </location>
</feature>
<organism evidence="4 5">
    <name type="scientific">Butyricicoccus intestinisimiae</name>
    <dbReference type="NCBI Taxonomy" id="2841509"/>
    <lineage>
        <taxon>Bacteria</taxon>
        <taxon>Bacillati</taxon>
        <taxon>Bacillota</taxon>
        <taxon>Clostridia</taxon>
        <taxon>Eubacteriales</taxon>
        <taxon>Butyricicoccaceae</taxon>
        <taxon>Butyricicoccus</taxon>
    </lineage>
</organism>
<dbReference type="RefSeq" id="WP_216468948.1">
    <property type="nucleotide sequence ID" value="NZ_JAHLQI010000001.1"/>
</dbReference>
<evidence type="ECO:0000313" key="5">
    <source>
        <dbReference type="Proteomes" id="UP000783588"/>
    </source>
</evidence>
<feature type="transmembrane region" description="Helical" evidence="3">
    <location>
        <begin position="188"/>
        <end position="211"/>
    </location>
</feature>
<feature type="compositionally biased region" description="Basic and acidic residues" evidence="2">
    <location>
        <begin position="128"/>
        <end position="141"/>
    </location>
</feature>
<keyword evidence="3" id="KW-0812">Transmembrane</keyword>
<dbReference type="EMBL" id="JAHLQI010000001">
    <property type="protein sequence ID" value="MBU5489346.1"/>
    <property type="molecule type" value="Genomic_DNA"/>
</dbReference>